<dbReference type="InterPro" id="IPR027806">
    <property type="entry name" value="HARBI1_dom"/>
</dbReference>
<dbReference type="Proteomes" id="UP000469452">
    <property type="component" value="Unassembled WGS sequence"/>
</dbReference>
<dbReference type="VEuPathDB" id="FungiDB:H257_10914"/>
<organism evidence="4 5">
    <name type="scientific">Aphanomyces astaci</name>
    <name type="common">Crayfish plague agent</name>
    <dbReference type="NCBI Taxonomy" id="112090"/>
    <lineage>
        <taxon>Eukaryota</taxon>
        <taxon>Sar</taxon>
        <taxon>Stramenopiles</taxon>
        <taxon>Oomycota</taxon>
        <taxon>Saprolegniomycetes</taxon>
        <taxon>Saprolegniales</taxon>
        <taxon>Verrucalvaceae</taxon>
        <taxon>Aphanomyces</taxon>
    </lineage>
</organism>
<protein>
    <recommendedName>
        <fullName evidence="3">DDE Tnp4 domain-containing protein</fullName>
    </recommendedName>
</protein>
<dbReference type="AlphaFoldDB" id="A0A6A4Z0M6"/>
<comment type="caution">
    <text evidence="4">The sequence shown here is derived from an EMBL/GenBank/DDBJ whole genome shotgun (WGS) entry which is preliminary data.</text>
</comment>
<evidence type="ECO:0000259" key="3">
    <source>
        <dbReference type="Pfam" id="PF13359"/>
    </source>
</evidence>
<dbReference type="Pfam" id="PF13359">
    <property type="entry name" value="DDE_Tnp_4"/>
    <property type="match status" value="1"/>
</dbReference>
<keyword evidence="2" id="KW-0479">Metal-binding</keyword>
<dbReference type="GO" id="GO:0046872">
    <property type="term" value="F:metal ion binding"/>
    <property type="evidence" value="ECO:0007669"/>
    <property type="project" value="UniProtKB-KW"/>
</dbReference>
<name>A0A6A4Z0M6_APHAT</name>
<gene>
    <name evidence="4" type="ORF">AaE_015818</name>
</gene>
<reference evidence="4 5" key="1">
    <citation type="submission" date="2019-06" db="EMBL/GenBank/DDBJ databases">
        <title>Genomics analysis of Aphanomyces spp. identifies a new class of oomycete effector associated with host adaptation.</title>
        <authorList>
            <person name="Gaulin E."/>
        </authorList>
    </citation>
    <scope>NUCLEOTIDE SEQUENCE [LARGE SCALE GENOMIC DNA]</scope>
    <source>
        <strain evidence="4 5">E</strain>
    </source>
</reference>
<evidence type="ECO:0000313" key="4">
    <source>
        <dbReference type="EMBL" id="KAF0702621.1"/>
    </source>
</evidence>
<evidence type="ECO:0000313" key="5">
    <source>
        <dbReference type="Proteomes" id="UP000469452"/>
    </source>
</evidence>
<dbReference type="EMBL" id="VJMI01021072">
    <property type="protein sequence ID" value="KAF0702621.1"/>
    <property type="molecule type" value="Genomic_DNA"/>
</dbReference>
<evidence type="ECO:0000256" key="2">
    <source>
        <dbReference type="ARBA" id="ARBA00022723"/>
    </source>
</evidence>
<accession>A0A6A4Z0M6</accession>
<evidence type="ECO:0000256" key="1">
    <source>
        <dbReference type="ARBA" id="ARBA00001968"/>
    </source>
</evidence>
<comment type="cofactor">
    <cofactor evidence="1">
        <name>a divalent metal cation</name>
        <dbReference type="ChEBI" id="CHEBI:60240"/>
    </cofactor>
</comment>
<feature type="domain" description="DDE Tnp4" evidence="3">
    <location>
        <begin position="183"/>
        <end position="350"/>
    </location>
</feature>
<sequence length="424" mass="48524">MVLNINSMLERLHVQSVSDQLYLEESNDVYGDVVAEENDATTYNNPVIDRAIEDSGVDGFRTLTNFTPDEFDTIWSVVEMALQARWHDGRGRRPLSTPKDALFMTLVILKYYQTWQKHALDFDINAPTLEKMIVRVVDVISPIIYAHFVTMPTMEALREHGTTFRNYPYAKYATDVKFQPSHRPSGRFGEQKHYFSGKHKLYGLKIEASVSAQGLLVDMGPHEPGSVADLTMFRKRLDVHVTNLKKTPTEATVNDNGELFQAFSTMWAVLVDKGYYGLTASVRAIHPKKRPSNGALDRPDLERNSAVSSDRVIVENFFGRVCTLWKISYSTFVWGEKIYDGIQRLTFALTNFHVGLMPLRDDDLHQYRAVLARYARMAEEKRSQRAATQRRYVHRRAERLATESMRSSLVARGAFLSPTVNTRR</sequence>
<proteinExistence type="predicted"/>